<organism evidence="5 6">
    <name type="scientific">Stylonychia lemnae</name>
    <name type="common">Ciliate</name>
    <dbReference type="NCBI Taxonomy" id="5949"/>
    <lineage>
        <taxon>Eukaryota</taxon>
        <taxon>Sar</taxon>
        <taxon>Alveolata</taxon>
        <taxon>Ciliophora</taxon>
        <taxon>Intramacronucleata</taxon>
        <taxon>Spirotrichea</taxon>
        <taxon>Stichotrichia</taxon>
        <taxon>Sporadotrichida</taxon>
        <taxon>Oxytrichidae</taxon>
        <taxon>Stylonychinae</taxon>
        <taxon>Stylonychia</taxon>
    </lineage>
</organism>
<dbReference type="Proteomes" id="UP000039865">
    <property type="component" value="Unassembled WGS sequence"/>
</dbReference>
<evidence type="ECO:0000313" key="6">
    <source>
        <dbReference type="Proteomes" id="UP000039865"/>
    </source>
</evidence>
<proteinExistence type="inferred from homology"/>
<dbReference type="PANTHER" id="PTHR18860">
    <property type="entry name" value="14-3-3 PROTEIN"/>
    <property type="match status" value="1"/>
</dbReference>
<dbReference type="Gene3D" id="1.20.190.20">
    <property type="entry name" value="14-3-3 domain"/>
    <property type="match status" value="1"/>
</dbReference>
<dbReference type="Pfam" id="PF00244">
    <property type="entry name" value="14-3-3"/>
    <property type="match status" value="1"/>
</dbReference>
<dbReference type="InParanoid" id="A0A078ARI9"/>
<dbReference type="PRINTS" id="PR00305">
    <property type="entry name" value="1433ZETA"/>
</dbReference>
<evidence type="ECO:0000256" key="1">
    <source>
        <dbReference type="ARBA" id="ARBA00006141"/>
    </source>
</evidence>
<feature type="domain" description="14-3-3" evidence="4">
    <location>
        <begin position="11"/>
        <end position="251"/>
    </location>
</feature>
<feature type="region of interest" description="Disordered" evidence="3">
    <location>
        <begin position="253"/>
        <end position="272"/>
    </location>
</feature>
<dbReference type="CDD" id="cd08774">
    <property type="entry name" value="14-3-3"/>
    <property type="match status" value="1"/>
</dbReference>
<dbReference type="OrthoDB" id="10260625at2759"/>
<feature type="site" description="Interaction with phosphoserine on interacting protein" evidence="2">
    <location>
        <position position="137"/>
    </location>
</feature>
<gene>
    <name evidence="5" type="primary">Contig1438.g1576</name>
    <name evidence="5" type="ORF">STYLEM_13892</name>
</gene>
<dbReference type="InterPro" id="IPR000308">
    <property type="entry name" value="14-3-3"/>
</dbReference>
<comment type="similarity">
    <text evidence="1">Belongs to the 14-3-3 family.</text>
</comment>
<dbReference type="SMART" id="SM00101">
    <property type="entry name" value="14_3_3"/>
    <property type="match status" value="1"/>
</dbReference>
<evidence type="ECO:0000256" key="3">
    <source>
        <dbReference type="SAM" id="MobiDB-lite"/>
    </source>
</evidence>
<dbReference type="SUPFAM" id="SSF48445">
    <property type="entry name" value="14-3-3 protein"/>
    <property type="match status" value="1"/>
</dbReference>
<feature type="compositionally biased region" description="Polar residues" evidence="3">
    <location>
        <begin position="253"/>
        <end position="263"/>
    </location>
</feature>
<dbReference type="EMBL" id="CCKQ01013186">
    <property type="protein sequence ID" value="CDW84824.1"/>
    <property type="molecule type" value="Genomic_DNA"/>
</dbReference>
<feature type="site" description="Interaction with phosphoserine on interacting protein" evidence="2">
    <location>
        <position position="65"/>
    </location>
</feature>
<dbReference type="AlphaFoldDB" id="A0A078ARI9"/>
<dbReference type="PIRSF" id="PIRSF000868">
    <property type="entry name" value="14-3-3"/>
    <property type="match status" value="1"/>
</dbReference>
<keyword evidence="6" id="KW-1185">Reference proteome</keyword>
<protein>
    <submittedName>
        <fullName evidence="5">14-3-3 protein</fullName>
    </submittedName>
</protein>
<evidence type="ECO:0000313" key="5">
    <source>
        <dbReference type="EMBL" id="CDW84824.1"/>
    </source>
</evidence>
<reference evidence="5 6" key="1">
    <citation type="submission" date="2014-06" db="EMBL/GenBank/DDBJ databases">
        <authorList>
            <person name="Swart Estienne"/>
        </authorList>
    </citation>
    <scope>NUCLEOTIDE SEQUENCE [LARGE SCALE GENOMIC DNA]</scope>
    <source>
        <strain evidence="5 6">130c</strain>
    </source>
</reference>
<evidence type="ECO:0000256" key="2">
    <source>
        <dbReference type="PIRSR" id="PIRSR000868-1"/>
    </source>
</evidence>
<accession>A0A078ARI9</accession>
<name>A0A078ARI9_STYLE</name>
<dbReference type="InterPro" id="IPR036815">
    <property type="entry name" value="14-3-3_dom_sf"/>
</dbReference>
<dbReference type="InterPro" id="IPR023410">
    <property type="entry name" value="14-3-3_domain"/>
</dbReference>
<dbReference type="OMA" id="VECQSEV"/>
<evidence type="ECO:0000259" key="4">
    <source>
        <dbReference type="SMART" id="SM00101"/>
    </source>
</evidence>
<sequence length="272" mass="31120">MSLKTLNISNSDDVMLLARIAEQSEQYDDMIDILKPFFEKKEGDLSTEERNILCLAYKNAVGMRRIAWRAAAAVTKIPKYKDYSKDTLSYQKRLEEEVVNLCKDMLKLAKSLQARAKKDNNVESQIFYSKLQGDYFRYVAEVGDGERLEKATQMALDSYNKGIELAEQLSPADPTRLSLLLNYSVFCYENVGQKEQAIEIANQAFEDANSDLDQVDKAKAQESATILEFIKENLGQWKQKLKEGKSGTKNLFSQQDSEAQFINQDDYDDDDY</sequence>